<dbReference type="Proteomes" id="UP001160148">
    <property type="component" value="Unassembled WGS sequence"/>
</dbReference>
<sequence>MPCKINGTQHKLSDIFVGHKIPFIPCQAHLLNTFAGQVNLSKTRWTAARPESIKAVWISYEQIIDALQDMSDLKSMDKKTCTLALGLSKKILSFDFVICLLFIKMSHIKQKSSQKT</sequence>
<comment type="caution">
    <text evidence="1">The sequence shown here is derived from an EMBL/GenBank/DDBJ whole genome shotgun (WGS) entry which is preliminary data.</text>
</comment>
<protein>
    <recommendedName>
        <fullName evidence="3">Transposase</fullName>
    </recommendedName>
</protein>
<reference evidence="1 2" key="1">
    <citation type="submission" date="2023-01" db="EMBL/GenBank/DDBJ databases">
        <authorList>
            <person name="Whitehead M."/>
        </authorList>
    </citation>
    <scope>NUCLEOTIDE SEQUENCE [LARGE SCALE GENOMIC DNA]</scope>
</reference>
<dbReference type="EMBL" id="CARXXK010000003">
    <property type="protein sequence ID" value="CAI6364010.1"/>
    <property type="molecule type" value="Genomic_DNA"/>
</dbReference>
<proteinExistence type="predicted"/>
<organism evidence="1 2">
    <name type="scientific">Macrosiphum euphorbiae</name>
    <name type="common">potato aphid</name>
    <dbReference type="NCBI Taxonomy" id="13131"/>
    <lineage>
        <taxon>Eukaryota</taxon>
        <taxon>Metazoa</taxon>
        <taxon>Ecdysozoa</taxon>
        <taxon>Arthropoda</taxon>
        <taxon>Hexapoda</taxon>
        <taxon>Insecta</taxon>
        <taxon>Pterygota</taxon>
        <taxon>Neoptera</taxon>
        <taxon>Paraneoptera</taxon>
        <taxon>Hemiptera</taxon>
        <taxon>Sternorrhyncha</taxon>
        <taxon>Aphidomorpha</taxon>
        <taxon>Aphidoidea</taxon>
        <taxon>Aphididae</taxon>
        <taxon>Macrosiphini</taxon>
        <taxon>Macrosiphum</taxon>
    </lineage>
</organism>
<evidence type="ECO:0000313" key="2">
    <source>
        <dbReference type="Proteomes" id="UP001160148"/>
    </source>
</evidence>
<dbReference type="AlphaFoldDB" id="A0AAV0X6W3"/>
<accession>A0AAV0X6W3</accession>
<evidence type="ECO:0000313" key="1">
    <source>
        <dbReference type="EMBL" id="CAI6364010.1"/>
    </source>
</evidence>
<name>A0AAV0X6W3_9HEMI</name>
<keyword evidence="2" id="KW-1185">Reference proteome</keyword>
<evidence type="ECO:0008006" key="3">
    <source>
        <dbReference type="Google" id="ProtNLM"/>
    </source>
</evidence>
<gene>
    <name evidence="1" type="ORF">MEUPH1_LOCUS18889</name>
</gene>